<reference evidence="1" key="1">
    <citation type="submission" date="2023-06" db="EMBL/GenBank/DDBJ databases">
        <title>Genome-scale phylogeny and comparative genomics of the fungal order Sordariales.</title>
        <authorList>
            <consortium name="Lawrence Berkeley National Laboratory"/>
            <person name="Hensen N."/>
            <person name="Bonometti L."/>
            <person name="Westerberg I."/>
            <person name="Brannstrom I.O."/>
            <person name="Guillou S."/>
            <person name="Cros-Aarteil S."/>
            <person name="Calhoun S."/>
            <person name="Haridas S."/>
            <person name="Kuo A."/>
            <person name="Mondo S."/>
            <person name="Pangilinan J."/>
            <person name="Riley R."/>
            <person name="Labutti K."/>
            <person name="Andreopoulos B."/>
            <person name="Lipzen A."/>
            <person name="Chen C."/>
            <person name="Yanf M."/>
            <person name="Daum C."/>
            <person name="Ng V."/>
            <person name="Clum A."/>
            <person name="Steindorff A."/>
            <person name="Ohm R."/>
            <person name="Martin F."/>
            <person name="Silar P."/>
            <person name="Natvig D."/>
            <person name="Lalanne C."/>
            <person name="Gautier V."/>
            <person name="Ament-Velasquez S.L."/>
            <person name="Kruys A."/>
            <person name="Hutchinson M.I."/>
            <person name="Powell A.J."/>
            <person name="Barry K."/>
            <person name="Miller A.N."/>
            <person name="Grigoriev I.V."/>
            <person name="Debuchy R."/>
            <person name="Gladieux P."/>
            <person name="Thoren M.H."/>
            <person name="Johannesson H."/>
        </authorList>
    </citation>
    <scope>NUCLEOTIDE SEQUENCE</scope>
    <source>
        <strain evidence="1">CBS 606.72</strain>
    </source>
</reference>
<gene>
    <name evidence="1" type="ORF">B0T14DRAFT_246877</name>
</gene>
<proteinExistence type="predicted"/>
<dbReference type="Proteomes" id="UP001175000">
    <property type="component" value="Unassembled WGS sequence"/>
</dbReference>
<name>A0AA39WJC4_9PEZI</name>
<protein>
    <submittedName>
        <fullName evidence="1">Uncharacterized protein</fullName>
    </submittedName>
</protein>
<dbReference type="AlphaFoldDB" id="A0AA39WJC4"/>
<dbReference type="EMBL" id="JAULSU010000005">
    <property type="protein sequence ID" value="KAK0616441.1"/>
    <property type="molecule type" value="Genomic_DNA"/>
</dbReference>
<sequence>MDLSASAEHKIIRATLPVGIRVFIDHTAAQFGWNEVMAPWDKYQQHRVHHSHAPAHHPLGQWRRNTSKRPHVTFEDDLNCFNIDQAFNEIHETAPRYTRGCARSSLTAS</sequence>
<accession>A0AA39WJC4</accession>
<organism evidence="1 2">
    <name type="scientific">Immersiella caudata</name>
    <dbReference type="NCBI Taxonomy" id="314043"/>
    <lineage>
        <taxon>Eukaryota</taxon>
        <taxon>Fungi</taxon>
        <taxon>Dikarya</taxon>
        <taxon>Ascomycota</taxon>
        <taxon>Pezizomycotina</taxon>
        <taxon>Sordariomycetes</taxon>
        <taxon>Sordariomycetidae</taxon>
        <taxon>Sordariales</taxon>
        <taxon>Lasiosphaeriaceae</taxon>
        <taxon>Immersiella</taxon>
    </lineage>
</organism>
<comment type="caution">
    <text evidence="1">The sequence shown here is derived from an EMBL/GenBank/DDBJ whole genome shotgun (WGS) entry which is preliminary data.</text>
</comment>
<keyword evidence="2" id="KW-1185">Reference proteome</keyword>
<evidence type="ECO:0000313" key="1">
    <source>
        <dbReference type="EMBL" id="KAK0616441.1"/>
    </source>
</evidence>
<evidence type="ECO:0000313" key="2">
    <source>
        <dbReference type="Proteomes" id="UP001175000"/>
    </source>
</evidence>